<dbReference type="GO" id="GO:0022857">
    <property type="term" value="F:transmembrane transporter activity"/>
    <property type="evidence" value="ECO:0007669"/>
    <property type="project" value="InterPro"/>
</dbReference>
<dbReference type="GO" id="GO:0005886">
    <property type="term" value="C:plasma membrane"/>
    <property type="evidence" value="ECO:0007669"/>
    <property type="project" value="UniProtKB-SubCell"/>
</dbReference>
<protein>
    <recommendedName>
        <fullName evidence="11">Biopolymer transporter ExbD</fullName>
    </recommendedName>
</protein>
<evidence type="ECO:0000256" key="5">
    <source>
        <dbReference type="ARBA" id="ARBA00022989"/>
    </source>
</evidence>
<evidence type="ECO:0000256" key="4">
    <source>
        <dbReference type="ARBA" id="ARBA00022692"/>
    </source>
</evidence>
<dbReference type="Proteomes" id="UP000306196">
    <property type="component" value="Unassembled WGS sequence"/>
</dbReference>
<organism evidence="9 10">
    <name type="scientific">Phragmitibacter flavus</name>
    <dbReference type="NCBI Taxonomy" id="2576071"/>
    <lineage>
        <taxon>Bacteria</taxon>
        <taxon>Pseudomonadati</taxon>
        <taxon>Verrucomicrobiota</taxon>
        <taxon>Verrucomicrobiia</taxon>
        <taxon>Verrucomicrobiales</taxon>
        <taxon>Verrucomicrobiaceae</taxon>
        <taxon>Phragmitibacter</taxon>
    </lineage>
</organism>
<sequence>MHQVMLAAPRVCTTSRIMSGALHLKRKIAGRSPIPGAGCPPRAPSLCFYFPNPHMKLVSHLPKQSFWLYLGPGLNVLLVLLIFLLLSSSFVVQSGIGVALPHSGSRLSSFERARIITVTTSASQTFYLDGEPVDIFTLRSGLQAKEDGSRRAILHIDKMAPFDWVQKAMNVALELGYEVGYATDPTPQ</sequence>
<dbReference type="InterPro" id="IPR003400">
    <property type="entry name" value="ExbD"/>
</dbReference>
<evidence type="ECO:0008006" key="11">
    <source>
        <dbReference type="Google" id="ProtNLM"/>
    </source>
</evidence>
<keyword evidence="10" id="KW-1185">Reference proteome</keyword>
<keyword evidence="6 8" id="KW-0472">Membrane</keyword>
<dbReference type="AlphaFoldDB" id="A0A5R8KIE7"/>
<reference evidence="9 10" key="1">
    <citation type="submission" date="2019-05" db="EMBL/GenBank/DDBJ databases">
        <title>Verrucobacter flavum gen. nov., sp. nov. a new member of the family Verrucomicrobiaceae.</title>
        <authorList>
            <person name="Szuroczki S."/>
            <person name="Abbaszade G."/>
            <person name="Szabo A."/>
            <person name="Felfoldi T."/>
            <person name="Schumann P."/>
            <person name="Boka K."/>
            <person name="Keki Z."/>
            <person name="Toumi M."/>
            <person name="Toth E."/>
        </authorList>
    </citation>
    <scope>NUCLEOTIDE SEQUENCE [LARGE SCALE GENOMIC DNA]</scope>
    <source>
        <strain evidence="9 10">MG-N-17</strain>
    </source>
</reference>
<dbReference type="OrthoDB" id="193769at2"/>
<keyword evidence="7" id="KW-0653">Protein transport</keyword>
<dbReference type="Pfam" id="PF02472">
    <property type="entry name" value="ExbD"/>
    <property type="match status" value="1"/>
</dbReference>
<evidence type="ECO:0000313" key="9">
    <source>
        <dbReference type="EMBL" id="TLD72011.1"/>
    </source>
</evidence>
<evidence type="ECO:0000256" key="7">
    <source>
        <dbReference type="RuleBase" id="RU003879"/>
    </source>
</evidence>
<evidence type="ECO:0000256" key="2">
    <source>
        <dbReference type="ARBA" id="ARBA00005811"/>
    </source>
</evidence>
<comment type="caution">
    <text evidence="9">The sequence shown here is derived from an EMBL/GenBank/DDBJ whole genome shotgun (WGS) entry which is preliminary data.</text>
</comment>
<name>A0A5R8KIE7_9BACT</name>
<proteinExistence type="inferred from homology"/>
<dbReference type="EMBL" id="VAUV01000003">
    <property type="protein sequence ID" value="TLD72011.1"/>
    <property type="molecule type" value="Genomic_DNA"/>
</dbReference>
<keyword evidence="5 8" id="KW-1133">Transmembrane helix</keyword>
<keyword evidence="7" id="KW-0813">Transport</keyword>
<evidence type="ECO:0000256" key="8">
    <source>
        <dbReference type="SAM" id="Phobius"/>
    </source>
</evidence>
<accession>A0A5R8KIE7</accession>
<comment type="subcellular location">
    <subcellularLocation>
        <location evidence="1">Cell membrane</location>
        <topology evidence="1">Single-pass membrane protein</topology>
    </subcellularLocation>
    <subcellularLocation>
        <location evidence="7">Cell membrane</location>
        <topology evidence="7">Single-pass type II membrane protein</topology>
    </subcellularLocation>
</comment>
<gene>
    <name evidence="9" type="ORF">FEM03_04610</name>
</gene>
<comment type="similarity">
    <text evidence="2 7">Belongs to the ExbD/TolR family.</text>
</comment>
<feature type="transmembrane region" description="Helical" evidence="8">
    <location>
        <begin position="66"/>
        <end position="86"/>
    </location>
</feature>
<keyword evidence="3" id="KW-1003">Cell membrane</keyword>
<evidence type="ECO:0000256" key="1">
    <source>
        <dbReference type="ARBA" id="ARBA00004162"/>
    </source>
</evidence>
<keyword evidence="4 7" id="KW-0812">Transmembrane</keyword>
<evidence type="ECO:0000313" key="10">
    <source>
        <dbReference type="Proteomes" id="UP000306196"/>
    </source>
</evidence>
<evidence type="ECO:0000256" key="6">
    <source>
        <dbReference type="ARBA" id="ARBA00023136"/>
    </source>
</evidence>
<dbReference type="GO" id="GO:0015031">
    <property type="term" value="P:protein transport"/>
    <property type="evidence" value="ECO:0007669"/>
    <property type="project" value="UniProtKB-KW"/>
</dbReference>
<evidence type="ECO:0000256" key="3">
    <source>
        <dbReference type="ARBA" id="ARBA00022475"/>
    </source>
</evidence>